<dbReference type="Gene3D" id="3.30.1450.10">
    <property type="match status" value="1"/>
</dbReference>
<evidence type="ECO:0000259" key="4">
    <source>
        <dbReference type="Pfam" id="PF04355"/>
    </source>
</evidence>
<reference evidence="5 6" key="1">
    <citation type="submission" date="2020-03" db="EMBL/GenBank/DDBJ databases">
        <title>Genomic Encyclopedia of Type Strains, Phase III (KMG-III): the genomes of soil and plant-associated and newly described type strains.</title>
        <authorList>
            <person name="Whitman W."/>
        </authorList>
    </citation>
    <scope>NUCLEOTIDE SEQUENCE [LARGE SCALE GENOMIC DNA]</scope>
    <source>
        <strain evidence="5 6">CECT 8804</strain>
    </source>
</reference>
<feature type="signal peptide" evidence="3">
    <location>
        <begin position="1"/>
        <end position="20"/>
    </location>
</feature>
<evidence type="ECO:0000256" key="1">
    <source>
        <dbReference type="ARBA" id="ARBA00022729"/>
    </source>
</evidence>
<protein>
    <submittedName>
        <fullName evidence="5">Outer membrane protein assembly factor BamE (Lipoprotein component of BamABCDE complex)</fullName>
    </submittedName>
</protein>
<sequence>MAKLMKRKSAALLLSVAALGLGGCTRVLDHQGYVLDPVLAGGIEPGIDNRNSVEKTLGRPSLVSEFDGGQNWYYWSRGTSQFAAGTPKPVAQAMLTVRFSPAGDVTDVQHTKRETIRYVSLFGRTTPTLGRKRNFFSELFGNIGAGGRGAAPTADKPN</sequence>
<feature type="domain" description="Outer membrane protein assembly factor BamE" evidence="4">
    <location>
        <begin position="32"/>
        <end position="107"/>
    </location>
</feature>
<proteinExistence type="predicted"/>
<keyword evidence="6" id="KW-1185">Reference proteome</keyword>
<dbReference type="Proteomes" id="UP000727456">
    <property type="component" value="Unassembled WGS sequence"/>
</dbReference>
<evidence type="ECO:0000256" key="2">
    <source>
        <dbReference type="ARBA" id="ARBA00023136"/>
    </source>
</evidence>
<dbReference type="RefSeq" id="WP_167072872.1">
    <property type="nucleotide sequence ID" value="NZ_JAAOZC010000003.1"/>
</dbReference>
<keyword evidence="1 3" id="KW-0732">Signal</keyword>
<name>A0ABX0TR95_9SPHN</name>
<comment type="caution">
    <text evidence="5">The sequence shown here is derived from an EMBL/GenBank/DDBJ whole genome shotgun (WGS) entry which is preliminary data.</text>
</comment>
<dbReference type="Pfam" id="PF04355">
    <property type="entry name" value="BamE"/>
    <property type="match status" value="1"/>
</dbReference>
<feature type="chain" id="PRO_5047307983" evidence="3">
    <location>
        <begin position="21"/>
        <end position="158"/>
    </location>
</feature>
<dbReference type="EMBL" id="JAAOZC010000003">
    <property type="protein sequence ID" value="NIJ08048.1"/>
    <property type="molecule type" value="Genomic_DNA"/>
</dbReference>
<keyword evidence="2" id="KW-0472">Membrane</keyword>
<accession>A0ABX0TR95</accession>
<organism evidence="5 6">
    <name type="scientific">Sphingomonas vulcanisoli</name>
    <dbReference type="NCBI Taxonomy" id="1658060"/>
    <lineage>
        <taxon>Bacteria</taxon>
        <taxon>Pseudomonadati</taxon>
        <taxon>Pseudomonadota</taxon>
        <taxon>Alphaproteobacteria</taxon>
        <taxon>Sphingomonadales</taxon>
        <taxon>Sphingomonadaceae</taxon>
        <taxon>Sphingomonas</taxon>
    </lineage>
</organism>
<gene>
    <name evidence="5" type="ORF">FHS31_001658</name>
</gene>
<evidence type="ECO:0000313" key="6">
    <source>
        <dbReference type="Proteomes" id="UP000727456"/>
    </source>
</evidence>
<evidence type="ECO:0000256" key="3">
    <source>
        <dbReference type="SAM" id="SignalP"/>
    </source>
</evidence>
<evidence type="ECO:0000313" key="5">
    <source>
        <dbReference type="EMBL" id="NIJ08048.1"/>
    </source>
</evidence>
<dbReference type="InterPro" id="IPR037873">
    <property type="entry name" value="BamE-like"/>
</dbReference>
<dbReference type="PROSITE" id="PS51257">
    <property type="entry name" value="PROKAR_LIPOPROTEIN"/>
    <property type="match status" value="1"/>
</dbReference>
<dbReference type="InterPro" id="IPR007450">
    <property type="entry name" value="BamE_dom"/>
</dbReference>